<gene>
    <name evidence="1" type="ORF">UFOVP55_46</name>
</gene>
<proteinExistence type="predicted"/>
<accession>A0A6J5KVS7</accession>
<dbReference type="EMBL" id="LR796185">
    <property type="protein sequence ID" value="CAB4124993.1"/>
    <property type="molecule type" value="Genomic_DNA"/>
</dbReference>
<sequence length="67" mass="7938">MNDEPTELARLYRPVPASFFPQHGIIASLDRKNNIVFFDQDVFDTLDVYQQRRVMQLDDPFLEITYS</sequence>
<protein>
    <submittedName>
        <fullName evidence="1">Uncharacterized protein</fullName>
    </submittedName>
</protein>
<reference evidence="1" key="1">
    <citation type="submission" date="2020-04" db="EMBL/GenBank/DDBJ databases">
        <authorList>
            <person name="Chiriac C."/>
            <person name="Salcher M."/>
            <person name="Ghai R."/>
            <person name="Kavagutti S V."/>
        </authorList>
    </citation>
    <scope>NUCLEOTIDE SEQUENCE</scope>
</reference>
<organism evidence="1">
    <name type="scientific">uncultured Caudovirales phage</name>
    <dbReference type="NCBI Taxonomy" id="2100421"/>
    <lineage>
        <taxon>Viruses</taxon>
        <taxon>Duplodnaviria</taxon>
        <taxon>Heunggongvirae</taxon>
        <taxon>Uroviricota</taxon>
        <taxon>Caudoviricetes</taxon>
        <taxon>Peduoviridae</taxon>
        <taxon>Maltschvirus</taxon>
        <taxon>Maltschvirus maltsch</taxon>
    </lineage>
</organism>
<evidence type="ECO:0000313" key="1">
    <source>
        <dbReference type="EMBL" id="CAB4124993.1"/>
    </source>
</evidence>
<name>A0A6J5KVS7_9CAUD</name>